<name>A0A1I7M5G6_9BURK</name>
<reference evidence="2" key="1">
    <citation type="submission" date="2016-10" db="EMBL/GenBank/DDBJ databases">
        <authorList>
            <person name="Varghese N."/>
            <person name="Submissions S."/>
        </authorList>
    </citation>
    <scope>NUCLEOTIDE SEQUENCE [LARGE SCALE GENOMIC DNA]</scope>
    <source>
        <strain evidence="2">CGMCC 1.11014</strain>
    </source>
</reference>
<dbReference type="AlphaFoldDB" id="A0A1I7M5G6"/>
<proteinExistence type="predicted"/>
<dbReference type="RefSeq" id="WP_093561255.1">
    <property type="nucleotide sequence ID" value="NZ_FPBO01000060.1"/>
</dbReference>
<protein>
    <submittedName>
        <fullName evidence="1">Uncharacterized protein</fullName>
    </submittedName>
</protein>
<accession>A0A1I7M5G6</accession>
<organism evidence="1 2">
    <name type="scientific">Pseudoduganella namucuonensis</name>
    <dbReference type="NCBI Taxonomy" id="1035707"/>
    <lineage>
        <taxon>Bacteria</taxon>
        <taxon>Pseudomonadati</taxon>
        <taxon>Pseudomonadota</taxon>
        <taxon>Betaproteobacteria</taxon>
        <taxon>Burkholderiales</taxon>
        <taxon>Oxalobacteraceae</taxon>
        <taxon>Telluria group</taxon>
        <taxon>Pseudoduganella</taxon>
    </lineage>
</organism>
<gene>
    <name evidence="1" type="ORF">SAMN05216552_106022</name>
</gene>
<dbReference type="EMBL" id="FPBO01000060">
    <property type="protein sequence ID" value="SFV17182.1"/>
    <property type="molecule type" value="Genomic_DNA"/>
</dbReference>
<evidence type="ECO:0000313" key="2">
    <source>
        <dbReference type="Proteomes" id="UP000199391"/>
    </source>
</evidence>
<dbReference type="OrthoDB" id="9882125at2"/>
<dbReference type="Proteomes" id="UP000199391">
    <property type="component" value="Unassembled WGS sequence"/>
</dbReference>
<evidence type="ECO:0000313" key="1">
    <source>
        <dbReference type="EMBL" id="SFV17182.1"/>
    </source>
</evidence>
<keyword evidence="2" id="KW-1185">Reference proteome</keyword>
<sequence length="116" mass="12776">MTLTTSLNEFNKRFADVMLPFFSADIEAMEDAYGMLCFRGPIPVPNNPAHVGTHVAVTLEKEVTEALASATPVVREEITQHLIDNLAWQIRIQYDPAKIGPYALDIVGTMASVTAR</sequence>